<keyword evidence="6" id="KW-0479">Metal-binding</keyword>
<evidence type="ECO:0000313" key="11">
    <source>
        <dbReference type="Proteomes" id="UP000319931"/>
    </source>
</evidence>
<evidence type="ECO:0000256" key="2">
    <source>
        <dbReference type="ARBA" id="ARBA00001946"/>
    </source>
</evidence>
<dbReference type="InterPro" id="IPR006390">
    <property type="entry name" value="DHP_synth_dom"/>
</dbReference>
<proteinExistence type="predicted"/>
<evidence type="ECO:0000256" key="1">
    <source>
        <dbReference type="ARBA" id="ARBA00000012"/>
    </source>
</evidence>
<evidence type="ECO:0000256" key="6">
    <source>
        <dbReference type="ARBA" id="ARBA00022723"/>
    </source>
</evidence>
<comment type="caution">
    <text evidence="10">The sequence shown here is derived from an EMBL/GenBank/DDBJ whole genome shotgun (WGS) entry which is preliminary data.</text>
</comment>
<protein>
    <recommendedName>
        <fullName evidence="4">dihydropteroate synthase</fullName>
        <ecNumber evidence="4">2.5.1.15</ecNumber>
    </recommendedName>
</protein>
<dbReference type="SUPFAM" id="SSF51717">
    <property type="entry name" value="Dihydropteroate synthetase-like"/>
    <property type="match status" value="1"/>
</dbReference>
<dbReference type="RefSeq" id="WP_140852210.1">
    <property type="nucleotide sequence ID" value="NZ_RCZC01000009.1"/>
</dbReference>
<dbReference type="AlphaFoldDB" id="A0A502FFX3"/>
<dbReference type="PROSITE" id="PS50972">
    <property type="entry name" value="PTERIN_BINDING"/>
    <property type="match status" value="1"/>
</dbReference>
<dbReference type="GO" id="GO:0005829">
    <property type="term" value="C:cytosol"/>
    <property type="evidence" value="ECO:0007669"/>
    <property type="project" value="TreeGrafter"/>
</dbReference>
<comment type="pathway">
    <text evidence="3">Cofactor biosynthesis; tetrahydrofolate biosynthesis; 7,8-dihydrofolate from 2-amino-4-hydroxy-6-hydroxymethyl-7,8-dihydropteridine diphosphate and 4-aminobenzoate: step 1/2.</text>
</comment>
<dbReference type="GO" id="GO:0004156">
    <property type="term" value="F:dihydropteroate synthase activity"/>
    <property type="evidence" value="ECO:0007669"/>
    <property type="project" value="UniProtKB-EC"/>
</dbReference>
<dbReference type="EC" id="2.5.1.15" evidence="4"/>
<dbReference type="InterPro" id="IPR045031">
    <property type="entry name" value="DHP_synth-like"/>
</dbReference>
<evidence type="ECO:0000256" key="8">
    <source>
        <dbReference type="ARBA" id="ARBA00022909"/>
    </source>
</evidence>
<dbReference type="NCBIfam" id="TIGR01496">
    <property type="entry name" value="DHPS"/>
    <property type="match status" value="1"/>
</dbReference>
<dbReference type="GO" id="GO:0046656">
    <property type="term" value="P:folic acid biosynthetic process"/>
    <property type="evidence" value="ECO:0007669"/>
    <property type="project" value="UniProtKB-KW"/>
</dbReference>
<dbReference type="PANTHER" id="PTHR20941">
    <property type="entry name" value="FOLATE SYNTHESIS PROTEINS"/>
    <property type="match status" value="1"/>
</dbReference>
<name>A0A502FFX3_9SPHN</name>
<dbReference type="EMBL" id="RCZC01000009">
    <property type="protein sequence ID" value="TPG48274.1"/>
    <property type="molecule type" value="Genomic_DNA"/>
</dbReference>
<keyword evidence="5 10" id="KW-0808">Transferase</keyword>
<dbReference type="OrthoDB" id="9811744at2"/>
<keyword evidence="8" id="KW-0289">Folate biosynthesis</keyword>
<reference evidence="10 11" key="1">
    <citation type="journal article" date="2019" name="Environ. Microbiol.">
        <title>Species interactions and distinct microbial communities in high Arctic permafrost affected cryosols are associated with the CH4 and CO2 gas fluxes.</title>
        <authorList>
            <person name="Altshuler I."/>
            <person name="Hamel J."/>
            <person name="Turney S."/>
            <person name="Magnuson E."/>
            <person name="Levesque R."/>
            <person name="Greer C."/>
            <person name="Whyte L.G."/>
        </authorList>
    </citation>
    <scope>NUCLEOTIDE SEQUENCE [LARGE SCALE GENOMIC DNA]</scope>
    <source>
        <strain evidence="10 11">E6.1</strain>
    </source>
</reference>
<evidence type="ECO:0000313" key="10">
    <source>
        <dbReference type="EMBL" id="TPG48274.1"/>
    </source>
</evidence>
<feature type="domain" description="Pterin-binding" evidence="9">
    <location>
        <begin position="86"/>
        <end position="340"/>
    </location>
</feature>
<evidence type="ECO:0000256" key="3">
    <source>
        <dbReference type="ARBA" id="ARBA00004763"/>
    </source>
</evidence>
<gene>
    <name evidence="10" type="primary">folP</name>
    <name evidence="10" type="ORF">EAH76_20875</name>
</gene>
<dbReference type="InterPro" id="IPR011005">
    <property type="entry name" value="Dihydropteroate_synth-like_sf"/>
</dbReference>
<comment type="catalytic activity">
    <reaction evidence="1">
        <text>(7,8-dihydropterin-6-yl)methyl diphosphate + 4-aminobenzoate = 7,8-dihydropteroate + diphosphate</text>
        <dbReference type="Rhea" id="RHEA:19949"/>
        <dbReference type="ChEBI" id="CHEBI:17836"/>
        <dbReference type="ChEBI" id="CHEBI:17839"/>
        <dbReference type="ChEBI" id="CHEBI:33019"/>
        <dbReference type="ChEBI" id="CHEBI:72950"/>
        <dbReference type="EC" id="2.5.1.15"/>
    </reaction>
</comment>
<accession>A0A502FFX3</accession>
<organism evidence="10 11">
    <name type="scientific">Sphingomonas glacialis</name>
    <dbReference type="NCBI Taxonomy" id="658225"/>
    <lineage>
        <taxon>Bacteria</taxon>
        <taxon>Pseudomonadati</taxon>
        <taxon>Pseudomonadota</taxon>
        <taxon>Alphaproteobacteria</taxon>
        <taxon>Sphingomonadales</taxon>
        <taxon>Sphingomonadaceae</taxon>
        <taxon>Sphingomonas</taxon>
    </lineage>
</organism>
<dbReference type="GO" id="GO:0046654">
    <property type="term" value="P:tetrahydrofolate biosynthetic process"/>
    <property type="evidence" value="ECO:0007669"/>
    <property type="project" value="TreeGrafter"/>
</dbReference>
<dbReference type="GO" id="GO:0046872">
    <property type="term" value="F:metal ion binding"/>
    <property type="evidence" value="ECO:0007669"/>
    <property type="project" value="UniProtKB-KW"/>
</dbReference>
<keyword evidence="11" id="KW-1185">Reference proteome</keyword>
<evidence type="ECO:0000259" key="9">
    <source>
        <dbReference type="PROSITE" id="PS50972"/>
    </source>
</evidence>
<dbReference type="Pfam" id="PF00809">
    <property type="entry name" value="Pterin_bind"/>
    <property type="match status" value="1"/>
</dbReference>
<comment type="cofactor">
    <cofactor evidence="2">
        <name>Mg(2+)</name>
        <dbReference type="ChEBI" id="CHEBI:18420"/>
    </cofactor>
</comment>
<dbReference type="Gene3D" id="3.20.20.20">
    <property type="entry name" value="Dihydropteroate synthase-like"/>
    <property type="match status" value="1"/>
</dbReference>
<dbReference type="Proteomes" id="UP000319931">
    <property type="component" value="Unassembled WGS sequence"/>
</dbReference>
<dbReference type="InterPro" id="IPR000489">
    <property type="entry name" value="Pterin-binding_dom"/>
</dbReference>
<evidence type="ECO:0000256" key="7">
    <source>
        <dbReference type="ARBA" id="ARBA00022842"/>
    </source>
</evidence>
<evidence type="ECO:0000256" key="4">
    <source>
        <dbReference type="ARBA" id="ARBA00012458"/>
    </source>
</evidence>
<sequence length="353" mass="36956">MSSLHLRPIQFVDTPVDRDGAVARLAGGMLWFSAYEVIEDGRRRTVPIAELDTLLRDERAARLHAAITAPRTALTLGERTLRFDQPSVCGILNVTPDSFSDGGTLQDDPAAAASDGVAMAAAGAALIDVGGESTRPGAATVWEGDEIARVVPVIERLARAGTLVSIDTRKASVMEAALAAGAAIVNDVAALLWDDRALEVVAKAECPVVLMHSPDPAKGPHGGQGYRDVVVEVFDWLEARVAAVVAGGVARSRIIVDPGVGFGKSLADNLALMNGLTIFHGLGCPILLGASRKRMIGALSNEAPANERLGGSVALALTGVIAGAQLLRVHDVPETVQAMRVWRGLRDRALVGR</sequence>
<keyword evidence="7" id="KW-0460">Magnesium</keyword>
<dbReference type="PANTHER" id="PTHR20941:SF1">
    <property type="entry name" value="FOLIC ACID SYNTHESIS PROTEIN FOL1"/>
    <property type="match status" value="1"/>
</dbReference>
<evidence type="ECO:0000256" key="5">
    <source>
        <dbReference type="ARBA" id="ARBA00022679"/>
    </source>
</evidence>
<dbReference type="PROSITE" id="PS00793">
    <property type="entry name" value="DHPS_2"/>
    <property type="match status" value="1"/>
</dbReference>
<dbReference type="PROSITE" id="PS00792">
    <property type="entry name" value="DHPS_1"/>
    <property type="match status" value="1"/>
</dbReference>